<dbReference type="Pfam" id="PF16282">
    <property type="entry name" value="SANT_DAMP1_like"/>
    <property type="match status" value="1"/>
</dbReference>
<evidence type="ECO:0000256" key="1">
    <source>
        <dbReference type="ARBA" id="ARBA00004123"/>
    </source>
</evidence>
<dbReference type="GO" id="GO:0000122">
    <property type="term" value="P:negative regulation of transcription by RNA polymerase II"/>
    <property type="evidence" value="ECO:0007669"/>
    <property type="project" value="TreeGrafter"/>
</dbReference>
<accession>A0A0D2AJZ5</accession>
<dbReference type="STRING" id="253628.A0A0D2AJZ5"/>
<feature type="region of interest" description="Disordered" evidence="8">
    <location>
        <begin position="1"/>
        <end position="33"/>
    </location>
</feature>
<feature type="region of interest" description="Disordered" evidence="8">
    <location>
        <begin position="100"/>
        <end position="126"/>
    </location>
</feature>
<feature type="compositionally biased region" description="Low complexity" evidence="8">
    <location>
        <begin position="105"/>
        <end position="118"/>
    </location>
</feature>
<feature type="region of interest" description="Disordered" evidence="8">
    <location>
        <begin position="343"/>
        <end position="385"/>
    </location>
</feature>
<evidence type="ECO:0000313" key="11">
    <source>
        <dbReference type="Proteomes" id="UP000053259"/>
    </source>
</evidence>
<evidence type="ECO:0000256" key="2">
    <source>
        <dbReference type="ARBA" id="ARBA00006918"/>
    </source>
</evidence>
<protein>
    <recommendedName>
        <fullName evidence="3">SWR1-complex protein 4</fullName>
    </recommendedName>
</protein>
<keyword evidence="6" id="KW-0804">Transcription</keyword>
<keyword evidence="4" id="KW-0156">Chromatin regulator</keyword>
<dbReference type="PANTHER" id="PTHR12855:SF10">
    <property type="entry name" value="DNA METHYLTRANSFERASE 1-ASSOCIATED PROTEIN 1"/>
    <property type="match status" value="1"/>
</dbReference>
<dbReference type="GO" id="GO:0006281">
    <property type="term" value="P:DNA repair"/>
    <property type="evidence" value="ECO:0007669"/>
    <property type="project" value="InterPro"/>
</dbReference>
<evidence type="ECO:0000256" key="7">
    <source>
        <dbReference type="ARBA" id="ARBA00023242"/>
    </source>
</evidence>
<feature type="compositionally biased region" description="Acidic residues" evidence="8">
    <location>
        <begin position="554"/>
        <end position="576"/>
    </location>
</feature>
<keyword evidence="11" id="KW-1185">Reference proteome</keyword>
<dbReference type="GO" id="GO:0003714">
    <property type="term" value="F:transcription corepressor activity"/>
    <property type="evidence" value="ECO:0007669"/>
    <property type="project" value="TreeGrafter"/>
</dbReference>
<dbReference type="GO" id="GO:0000812">
    <property type="term" value="C:Swr1 complex"/>
    <property type="evidence" value="ECO:0007669"/>
    <property type="project" value="TreeGrafter"/>
</dbReference>
<dbReference type="VEuPathDB" id="FungiDB:PV09_09046"/>
<dbReference type="Gene3D" id="1.10.10.60">
    <property type="entry name" value="Homeodomain-like"/>
    <property type="match status" value="1"/>
</dbReference>
<sequence length="576" mass="64851">MASSRDVKDIMGLAAQNGAAPAAAPAPKKPKPVATKRLTGINREVLALHGDRAPPVSILDSTKTFRAKLKRDFKPAHWEFAPFTNEARTDGLRLRHWKRHKPNKAPAAAAAPDAGPDAMDIENKDPDASEPYRFAKYNVDISVPQYDDEKYEAHLKSDDWSREETDYLIGLVKEYAQKWPIIIDRYEWPPGASSDDATALARPQDARTLESLKARYYQVWAKCLALEHGGESGMNETEFALYETLTKYRPDLELQRKELGWRLFERPLEEIREEEYLLAELQRIMISAQKFEAERAEVRQRLDHPTSRPGNVPSTFAELNQLYNQLFAQDRNRRARGRLSMNTNELATPGGLTNGTNASTTHHREPAQNTTQVKKGGTSASQPVRQLDARAEKKYGITTHDRLTSGVTFRSDKLLKMRQAKSQIQTQKITAALVELGVPDVLQLPTQRVMDAFETLIQKIQKLVDARKVLEKEEAEARVQGGLRKELQKEKTEGEAGTEVKREEEPPRAEEEDDEEDEEEAKGAGEEEGDDEDEDEKDAEGEDEEGEGSQFDGNEPEEEEDGDADADADGDEMEVD</sequence>
<dbReference type="PANTHER" id="PTHR12855">
    <property type="entry name" value="DNA METHYLTRANSFERASE 1-ASSOCIATED PROTEIN 1 FAMILY MEMBER"/>
    <property type="match status" value="1"/>
</dbReference>
<keyword evidence="5" id="KW-0805">Transcription regulation</keyword>
<dbReference type="FunCoup" id="A0A0D2AJZ5">
    <property type="interactions" value="921"/>
</dbReference>
<feature type="compositionally biased region" description="Acidic residues" evidence="8">
    <location>
        <begin position="510"/>
        <end position="547"/>
    </location>
</feature>
<dbReference type="GO" id="GO:0035267">
    <property type="term" value="C:NuA4 histone acetyltransferase complex"/>
    <property type="evidence" value="ECO:0007669"/>
    <property type="project" value="InterPro"/>
</dbReference>
<dbReference type="GO" id="GO:0006338">
    <property type="term" value="P:chromatin remodeling"/>
    <property type="evidence" value="ECO:0007669"/>
    <property type="project" value="InterPro"/>
</dbReference>
<evidence type="ECO:0000256" key="6">
    <source>
        <dbReference type="ARBA" id="ARBA00023163"/>
    </source>
</evidence>
<comment type="subcellular location">
    <subcellularLocation>
        <location evidence="1">Nucleus</location>
    </subcellularLocation>
</comment>
<reference evidence="10 11" key="1">
    <citation type="submission" date="2015-01" db="EMBL/GenBank/DDBJ databases">
        <title>The Genome Sequence of Ochroconis gallopava CBS43764.</title>
        <authorList>
            <consortium name="The Broad Institute Genomics Platform"/>
            <person name="Cuomo C."/>
            <person name="de Hoog S."/>
            <person name="Gorbushina A."/>
            <person name="Stielow B."/>
            <person name="Teixiera M."/>
            <person name="Abouelleil A."/>
            <person name="Chapman S.B."/>
            <person name="Priest M."/>
            <person name="Young S.K."/>
            <person name="Wortman J."/>
            <person name="Nusbaum C."/>
            <person name="Birren B."/>
        </authorList>
    </citation>
    <scope>NUCLEOTIDE SEQUENCE [LARGE SCALE GENOMIC DNA]</scope>
    <source>
        <strain evidence="10 11">CBS 43764</strain>
    </source>
</reference>
<evidence type="ECO:0000313" key="10">
    <source>
        <dbReference type="EMBL" id="KIV99278.1"/>
    </source>
</evidence>
<name>A0A0D2AJZ5_9PEZI</name>
<evidence type="ECO:0000256" key="8">
    <source>
        <dbReference type="SAM" id="MobiDB-lite"/>
    </source>
</evidence>
<evidence type="ECO:0000256" key="5">
    <source>
        <dbReference type="ARBA" id="ARBA00023015"/>
    </source>
</evidence>
<dbReference type="RefSeq" id="XP_016209148.1">
    <property type="nucleotide sequence ID" value="XM_016363037.1"/>
</dbReference>
<evidence type="ECO:0000256" key="4">
    <source>
        <dbReference type="ARBA" id="ARBA00022853"/>
    </source>
</evidence>
<keyword evidence="7" id="KW-0539">Nucleus</keyword>
<dbReference type="OrthoDB" id="19740at2759"/>
<gene>
    <name evidence="10" type="ORF">PV09_09046</name>
</gene>
<feature type="domain" description="DAMP1 SANT/Myb-like" evidence="9">
    <location>
        <begin position="132"/>
        <end position="222"/>
    </location>
</feature>
<dbReference type="Proteomes" id="UP000053259">
    <property type="component" value="Unassembled WGS sequence"/>
</dbReference>
<dbReference type="GeneID" id="27317019"/>
<feature type="compositionally biased region" description="Basic and acidic residues" evidence="8">
    <location>
        <begin position="476"/>
        <end position="509"/>
    </location>
</feature>
<evidence type="ECO:0000259" key="9">
    <source>
        <dbReference type="Pfam" id="PF16282"/>
    </source>
</evidence>
<comment type="similarity">
    <text evidence="2">Belongs to the SWC4 family.</text>
</comment>
<dbReference type="AlphaFoldDB" id="A0A0D2AJZ5"/>
<dbReference type="InParanoid" id="A0A0D2AJZ5"/>
<organism evidence="10 11">
    <name type="scientific">Verruconis gallopava</name>
    <dbReference type="NCBI Taxonomy" id="253628"/>
    <lineage>
        <taxon>Eukaryota</taxon>
        <taxon>Fungi</taxon>
        <taxon>Dikarya</taxon>
        <taxon>Ascomycota</taxon>
        <taxon>Pezizomycotina</taxon>
        <taxon>Dothideomycetes</taxon>
        <taxon>Pleosporomycetidae</taxon>
        <taxon>Venturiales</taxon>
        <taxon>Sympoventuriaceae</taxon>
        <taxon>Verruconis</taxon>
    </lineage>
</organism>
<evidence type="ECO:0000256" key="3">
    <source>
        <dbReference type="ARBA" id="ARBA00019132"/>
    </source>
</evidence>
<proteinExistence type="inferred from homology"/>
<dbReference type="InterPro" id="IPR027109">
    <property type="entry name" value="Swc4/Dmap1"/>
</dbReference>
<dbReference type="InterPro" id="IPR032563">
    <property type="entry name" value="DAMP1_SANT-like"/>
</dbReference>
<dbReference type="HOGENOM" id="CLU_018539_3_1_1"/>
<feature type="region of interest" description="Disordered" evidence="8">
    <location>
        <begin position="476"/>
        <end position="576"/>
    </location>
</feature>
<feature type="compositionally biased region" description="Polar residues" evidence="8">
    <location>
        <begin position="367"/>
        <end position="384"/>
    </location>
</feature>
<dbReference type="EMBL" id="KN847580">
    <property type="protein sequence ID" value="KIV99278.1"/>
    <property type="molecule type" value="Genomic_DNA"/>
</dbReference>